<dbReference type="RefSeq" id="WP_089073937.1">
    <property type="nucleotide sequence ID" value="NZ_CBCSAM010000006.1"/>
</dbReference>
<dbReference type="Pfam" id="PF04397">
    <property type="entry name" value="LytTR"/>
    <property type="match status" value="1"/>
</dbReference>
<dbReference type="InterPro" id="IPR046947">
    <property type="entry name" value="LytR-like"/>
</dbReference>
<evidence type="ECO:0000259" key="3">
    <source>
        <dbReference type="PROSITE" id="PS50930"/>
    </source>
</evidence>
<proteinExistence type="predicted"/>
<name>A0A220VFA7_9GAMM</name>
<dbReference type="KEGG" id="pmai:CF386_08145"/>
<accession>A0A220VFA7</accession>
<dbReference type="GO" id="GO:0000156">
    <property type="term" value="F:phosphorelay response regulator activity"/>
    <property type="evidence" value="ECO:0007669"/>
    <property type="project" value="InterPro"/>
</dbReference>
<dbReference type="GO" id="GO:0003677">
    <property type="term" value="F:DNA binding"/>
    <property type="evidence" value="ECO:0007669"/>
    <property type="project" value="InterPro"/>
</dbReference>
<dbReference type="Proteomes" id="UP000242175">
    <property type="component" value="Chromosome small"/>
</dbReference>
<keyword evidence="1" id="KW-0902">Two-component regulatory system</keyword>
<feature type="domain" description="HTH LytTR-type" evidence="3">
    <location>
        <begin position="211"/>
        <end position="317"/>
    </location>
</feature>
<protein>
    <recommendedName>
        <fullName evidence="3">HTH LytTR-type domain-containing protein</fullName>
    </recommendedName>
</protein>
<sequence>MNKNLKIKFSLIYFLTSFLVICLTFLLQHIQRFFWVREFSQNYDLNEYLIQFIKYYTNPFEFFLFHSVSLICSFVLLAIGMCLFLRIYQKNGYKYLYVLLNMFFLVALLIINWLCDKYLFVFLIKGNTYVQLFNELVENKSIIFSFVTYQILFITLINDKITISFLKKNSTKGKDGLFIKDNASNMDRSEEKQIHSESVRTNEDLKYEAYIEVEKLDKKYLIPTNDVYFFKSSGNYVEIFTQNENFLIRATLKNTFKSMTKEFVYIHRSCVINTAYIDGVELSYLGTNKVCYVKLKNGNKLKVSRSHISSFEQYLNN</sequence>
<dbReference type="AlphaFoldDB" id="A0A220VFA7"/>
<keyword evidence="2" id="KW-0812">Transmembrane</keyword>
<dbReference type="PROSITE" id="PS50930">
    <property type="entry name" value="HTH_LYTTR"/>
    <property type="match status" value="1"/>
</dbReference>
<dbReference type="PANTHER" id="PTHR37299:SF1">
    <property type="entry name" value="STAGE 0 SPORULATION PROTEIN A HOMOLOG"/>
    <property type="match status" value="1"/>
</dbReference>
<dbReference type="InterPro" id="IPR007492">
    <property type="entry name" value="LytTR_DNA-bd_dom"/>
</dbReference>
<keyword evidence="2" id="KW-1133">Transmembrane helix</keyword>
<reference evidence="4 5" key="1">
    <citation type="journal article" date="2016" name="Int. J. Syst. Evol. Microbiol.">
        <title>Paraphotobacterium marinum gen. nov., sp. nov., a member of the family Vibrionaceae, isolated from surface seawater.</title>
        <authorList>
            <person name="Huang Z."/>
            <person name="Dong C."/>
            <person name="Shao Z."/>
        </authorList>
    </citation>
    <scope>NUCLEOTIDE SEQUENCE [LARGE SCALE GENOMIC DNA]</scope>
    <source>
        <strain evidence="4 5">NSCS20N07D</strain>
    </source>
</reference>
<feature type="transmembrane region" description="Helical" evidence="2">
    <location>
        <begin position="63"/>
        <end position="88"/>
    </location>
</feature>
<dbReference type="PANTHER" id="PTHR37299">
    <property type="entry name" value="TRANSCRIPTIONAL REGULATOR-RELATED"/>
    <property type="match status" value="1"/>
</dbReference>
<evidence type="ECO:0000313" key="4">
    <source>
        <dbReference type="EMBL" id="ASK79029.1"/>
    </source>
</evidence>
<evidence type="ECO:0000256" key="2">
    <source>
        <dbReference type="SAM" id="Phobius"/>
    </source>
</evidence>
<evidence type="ECO:0000256" key="1">
    <source>
        <dbReference type="ARBA" id="ARBA00023012"/>
    </source>
</evidence>
<dbReference type="EMBL" id="CP022356">
    <property type="protein sequence ID" value="ASK79029.1"/>
    <property type="molecule type" value="Genomic_DNA"/>
</dbReference>
<evidence type="ECO:0000313" key="5">
    <source>
        <dbReference type="Proteomes" id="UP000242175"/>
    </source>
</evidence>
<dbReference type="SMART" id="SM00850">
    <property type="entry name" value="LytTR"/>
    <property type="match status" value="1"/>
</dbReference>
<gene>
    <name evidence="4" type="ORF">CF386_08145</name>
</gene>
<feature type="transmembrane region" description="Helical" evidence="2">
    <location>
        <begin position="95"/>
        <end position="114"/>
    </location>
</feature>
<dbReference type="OrthoDB" id="236568at2"/>
<keyword evidence="5" id="KW-1185">Reference proteome</keyword>
<organism evidence="4 5">
    <name type="scientific">Paraphotobacterium marinum</name>
    <dbReference type="NCBI Taxonomy" id="1755811"/>
    <lineage>
        <taxon>Bacteria</taxon>
        <taxon>Pseudomonadati</taxon>
        <taxon>Pseudomonadota</taxon>
        <taxon>Gammaproteobacteria</taxon>
        <taxon>Vibrionales</taxon>
        <taxon>Vibrionaceae</taxon>
        <taxon>Paraphotobacterium</taxon>
    </lineage>
</organism>
<dbReference type="Gene3D" id="2.40.50.1020">
    <property type="entry name" value="LytTr DNA-binding domain"/>
    <property type="match status" value="1"/>
</dbReference>
<keyword evidence="2" id="KW-0472">Membrane</keyword>
<feature type="transmembrane region" description="Helical" evidence="2">
    <location>
        <begin position="12"/>
        <end position="30"/>
    </location>
</feature>